<dbReference type="GO" id="GO:0097367">
    <property type="term" value="F:carbohydrate derivative binding"/>
    <property type="evidence" value="ECO:0007669"/>
    <property type="project" value="InterPro"/>
</dbReference>
<dbReference type="PANTHER" id="PTHR11469:SF1">
    <property type="entry name" value="GLUCOSE-6-PHOSPHATE ISOMERASE"/>
    <property type="match status" value="1"/>
</dbReference>
<gene>
    <name evidence="7" type="primary">pgi</name>
    <name evidence="9" type="ORF">H8E79_07410</name>
</gene>
<dbReference type="InterPro" id="IPR001672">
    <property type="entry name" value="G6P_Isomerase"/>
</dbReference>
<dbReference type="InterPro" id="IPR018189">
    <property type="entry name" value="Phosphoglucose_isomerase_CS"/>
</dbReference>
<reference evidence="9 10" key="1">
    <citation type="submission" date="2020-08" db="EMBL/GenBank/DDBJ databases">
        <title>Bridging the membrane lipid divide: bacteria of the FCB group superphylum have the potential to synthesize archaeal ether lipids.</title>
        <authorList>
            <person name="Villanueva L."/>
            <person name="Von Meijenfeldt F.A.B."/>
            <person name="Westbye A.B."/>
            <person name="Yadav S."/>
            <person name="Hopmans E.C."/>
            <person name="Dutilh B.E."/>
            <person name="Sinninghe Damste J.S."/>
        </authorList>
    </citation>
    <scope>NUCLEOTIDE SEQUENCE [LARGE SCALE GENOMIC DNA]</scope>
    <source>
        <strain evidence="9">NIOZ-UU81</strain>
    </source>
</reference>
<dbReference type="HAMAP" id="MF_00473">
    <property type="entry name" value="G6P_isomerase"/>
    <property type="match status" value="1"/>
</dbReference>
<dbReference type="GO" id="GO:0004347">
    <property type="term" value="F:glucose-6-phosphate isomerase activity"/>
    <property type="evidence" value="ECO:0007669"/>
    <property type="project" value="UniProtKB-UniRule"/>
</dbReference>
<dbReference type="PROSITE" id="PS00765">
    <property type="entry name" value="P_GLUCOSE_ISOMERASE_1"/>
    <property type="match status" value="1"/>
</dbReference>
<dbReference type="PROSITE" id="PS00174">
    <property type="entry name" value="P_GLUCOSE_ISOMERASE_2"/>
    <property type="match status" value="1"/>
</dbReference>
<dbReference type="AlphaFoldDB" id="A0A8J6N8N7"/>
<feature type="active site" evidence="7">
    <location>
        <position position="385"/>
    </location>
</feature>
<dbReference type="InterPro" id="IPR023096">
    <property type="entry name" value="G6P_Isomerase_C"/>
</dbReference>
<evidence type="ECO:0000256" key="4">
    <source>
        <dbReference type="ARBA" id="ARBA00023152"/>
    </source>
</evidence>
<dbReference type="UniPathway" id="UPA00138"/>
<evidence type="ECO:0000256" key="8">
    <source>
        <dbReference type="RuleBase" id="RU000612"/>
    </source>
</evidence>
<comment type="similarity">
    <text evidence="2 7 8">Belongs to the GPI family.</text>
</comment>
<comment type="caution">
    <text evidence="9">The sequence shown here is derived from an EMBL/GenBank/DDBJ whole genome shotgun (WGS) entry which is preliminary data.</text>
</comment>
<dbReference type="InterPro" id="IPR035476">
    <property type="entry name" value="SIS_PGI_1"/>
</dbReference>
<dbReference type="InterPro" id="IPR046348">
    <property type="entry name" value="SIS_dom_sf"/>
</dbReference>
<dbReference type="SUPFAM" id="SSF53697">
    <property type="entry name" value="SIS domain"/>
    <property type="match status" value="1"/>
</dbReference>
<comment type="function">
    <text evidence="7">Catalyzes the reversible isomerization of glucose-6-phosphate to fructose-6-phosphate.</text>
</comment>
<dbReference type="PRINTS" id="PR00662">
    <property type="entry name" value="G6PISOMERASE"/>
</dbReference>
<dbReference type="GO" id="GO:0048029">
    <property type="term" value="F:monosaccharide binding"/>
    <property type="evidence" value="ECO:0007669"/>
    <property type="project" value="TreeGrafter"/>
</dbReference>
<organism evidence="9 10">
    <name type="scientific">Candidatus Desulfatifera sulfidica</name>
    <dbReference type="NCBI Taxonomy" id="2841691"/>
    <lineage>
        <taxon>Bacteria</taxon>
        <taxon>Pseudomonadati</taxon>
        <taxon>Thermodesulfobacteriota</taxon>
        <taxon>Desulfobulbia</taxon>
        <taxon>Desulfobulbales</taxon>
        <taxon>Desulfobulbaceae</taxon>
        <taxon>Candidatus Desulfatifera</taxon>
    </lineage>
</organism>
<evidence type="ECO:0000256" key="5">
    <source>
        <dbReference type="ARBA" id="ARBA00023235"/>
    </source>
</evidence>
<dbReference type="NCBIfam" id="NF010695">
    <property type="entry name" value="PRK14095.1"/>
    <property type="match status" value="1"/>
</dbReference>
<evidence type="ECO:0000256" key="6">
    <source>
        <dbReference type="ARBA" id="ARBA00029321"/>
    </source>
</evidence>
<dbReference type="EMBL" id="JACNLK010000067">
    <property type="protein sequence ID" value="MBC8208978.1"/>
    <property type="molecule type" value="Genomic_DNA"/>
</dbReference>
<dbReference type="GO" id="GO:0006096">
    <property type="term" value="P:glycolytic process"/>
    <property type="evidence" value="ECO:0007669"/>
    <property type="project" value="UniProtKB-UniRule"/>
</dbReference>
<protein>
    <recommendedName>
        <fullName evidence="7">Glucose-6-phosphate isomerase</fullName>
        <shortName evidence="7">GPI</shortName>
        <ecNumber evidence="7">5.3.1.9</ecNumber>
    </recommendedName>
    <alternativeName>
        <fullName evidence="7">Phosphoglucose isomerase</fullName>
        <shortName evidence="7">PGI</shortName>
    </alternativeName>
    <alternativeName>
        <fullName evidence="7">Phosphohexose isomerase</fullName>
        <shortName evidence="7">PHI</shortName>
    </alternativeName>
</protein>
<evidence type="ECO:0000256" key="7">
    <source>
        <dbReference type="HAMAP-Rule" id="MF_00473"/>
    </source>
</evidence>
<dbReference type="GO" id="GO:0006094">
    <property type="term" value="P:gluconeogenesis"/>
    <property type="evidence" value="ECO:0007669"/>
    <property type="project" value="UniProtKB-UniRule"/>
</dbReference>
<evidence type="ECO:0000256" key="1">
    <source>
        <dbReference type="ARBA" id="ARBA00004926"/>
    </source>
</evidence>
<keyword evidence="4 7" id="KW-0324">Glycolysis</keyword>
<dbReference type="GO" id="GO:0051156">
    <property type="term" value="P:glucose 6-phosphate metabolic process"/>
    <property type="evidence" value="ECO:0007669"/>
    <property type="project" value="TreeGrafter"/>
</dbReference>
<dbReference type="CDD" id="cd05016">
    <property type="entry name" value="SIS_PGI_2"/>
    <property type="match status" value="1"/>
</dbReference>
<dbReference type="GO" id="GO:0005829">
    <property type="term" value="C:cytosol"/>
    <property type="evidence" value="ECO:0007669"/>
    <property type="project" value="TreeGrafter"/>
</dbReference>
<feature type="active site" description="Proton donor" evidence="7">
    <location>
        <position position="354"/>
    </location>
</feature>
<evidence type="ECO:0000313" key="9">
    <source>
        <dbReference type="EMBL" id="MBC8208978.1"/>
    </source>
</evidence>
<evidence type="ECO:0000313" key="10">
    <source>
        <dbReference type="Proteomes" id="UP000599024"/>
    </source>
</evidence>
<feature type="active site" evidence="7">
    <location>
        <position position="500"/>
    </location>
</feature>
<proteinExistence type="inferred from homology"/>
<dbReference type="Gene3D" id="3.40.50.10490">
    <property type="entry name" value="Glucose-6-phosphate isomerase like protein, domain 1"/>
    <property type="match status" value="2"/>
</dbReference>
<dbReference type="Proteomes" id="UP000599024">
    <property type="component" value="Unassembled WGS sequence"/>
</dbReference>
<evidence type="ECO:0000256" key="2">
    <source>
        <dbReference type="ARBA" id="ARBA00006604"/>
    </source>
</evidence>
<evidence type="ECO:0000256" key="3">
    <source>
        <dbReference type="ARBA" id="ARBA00022432"/>
    </source>
</evidence>
<keyword evidence="5 7" id="KW-0413">Isomerase</keyword>
<keyword evidence="3 7" id="KW-0312">Gluconeogenesis</keyword>
<sequence length="538" mass="57893">MGNHYSLGTAPAHEDLLRLARAPFDLTADGAVDGDRLQRFRASAAGFELFYGTERLGEEVLAALASLADQCGLVDQFRAMRRGAVMNRIEGYGSENRQVLHTACRDVFSDTPAEPAASAGAVVELEKLHDFLADLEAGRLLNEQGLPFDTMIQVGIGGSDLGPRAVFEALRAHGLPNRKVCFVANVDPDHAAAVLSSVDLSTSLINVVSKSGTTLETATNEALVRAALERSGLDPSRHCLCVTGAGSPMDNPDRYLRSFYMTESVGGRYSATSMVGLVTLGFALGYRQVLEFLRGASEMDQSAEETDLRVNPALLMALIGIWNRNYLGHSSLAILPYSQALHRFPAHLQQCDMESNGKSVTRNGLPVAVSTGPVVWGEPGTNGQHAFYQLLHQGTEIVPVEFIGFRRSQYGTDLEYQGSSSQDKLVANLLAQSLALALGRASENPNKAFTGNRPSLLLLAERLDPRTMGALLALYEAKIVFQGFCWNINSFDQEGVQLGKVLATEILTSMQGLQAGSGGIGEEYVVLAGVGQRNTSRK</sequence>
<comment type="subcellular location">
    <subcellularLocation>
        <location evidence="7">Cytoplasm</location>
    </subcellularLocation>
</comment>
<dbReference type="CDD" id="cd05015">
    <property type="entry name" value="SIS_PGI_1"/>
    <property type="match status" value="1"/>
</dbReference>
<dbReference type="EC" id="5.3.1.9" evidence="7"/>
<dbReference type="PANTHER" id="PTHR11469">
    <property type="entry name" value="GLUCOSE-6-PHOSPHATE ISOMERASE"/>
    <property type="match status" value="1"/>
</dbReference>
<dbReference type="Gene3D" id="1.10.1390.10">
    <property type="match status" value="1"/>
</dbReference>
<keyword evidence="7" id="KW-0963">Cytoplasm</keyword>
<dbReference type="Pfam" id="PF00342">
    <property type="entry name" value="PGI"/>
    <property type="match status" value="1"/>
</dbReference>
<name>A0A8J6N8N7_9BACT</name>
<accession>A0A8J6N8N7</accession>
<comment type="pathway">
    <text evidence="1 7 8">Carbohydrate degradation; glycolysis; D-glyceraldehyde 3-phosphate and glycerone phosphate from D-glucose: step 2/4.</text>
</comment>
<dbReference type="InterPro" id="IPR035482">
    <property type="entry name" value="SIS_PGI_2"/>
</dbReference>
<dbReference type="UniPathway" id="UPA00109">
    <property type="reaction ID" value="UER00181"/>
</dbReference>
<comment type="catalytic activity">
    <reaction evidence="6 7 8">
        <text>alpha-D-glucose 6-phosphate = beta-D-fructose 6-phosphate</text>
        <dbReference type="Rhea" id="RHEA:11816"/>
        <dbReference type="ChEBI" id="CHEBI:57634"/>
        <dbReference type="ChEBI" id="CHEBI:58225"/>
        <dbReference type="EC" id="5.3.1.9"/>
    </reaction>
</comment>
<comment type="pathway">
    <text evidence="7">Carbohydrate biosynthesis; gluconeogenesis.</text>
</comment>
<dbReference type="PROSITE" id="PS51463">
    <property type="entry name" value="P_GLUCOSE_ISOMERASE_3"/>
    <property type="match status" value="1"/>
</dbReference>